<evidence type="ECO:0000256" key="1">
    <source>
        <dbReference type="SAM" id="MobiDB-lite"/>
    </source>
</evidence>
<sequence>MASSMPRRRSRSSVSVACGQSAGPPRVRSIVLAIATSVRPSPSCRLRLNRRRSSSRAATSSSSARFSSPAVHRVWARRAAYGTSAASARSRRAQGRRRGPTSSRPTRSPCHISGTSRASAPTRPLSTEVSPSATSTATPRTASASRDTATTEASASSGALCRRHRSSRSVSSRTDIQGRTGSRARPLRNGRQSVPARSTAARSYPATRPLMPT</sequence>
<feature type="compositionally biased region" description="Basic residues" evidence="1">
    <location>
        <begin position="89"/>
        <end position="99"/>
    </location>
</feature>
<keyword evidence="3" id="KW-1185">Reference proteome</keyword>
<protein>
    <submittedName>
        <fullName evidence="2">Uncharacterized protein</fullName>
    </submittedName>
</protein>
<comment type="caution">
    <text evidence="2">The sequence shown here is derived from an EMBL/GenBank/DDBJ whole genome shotgun (WGS) entry which is preliminary data.</text>
</comment>
<feature type="compositionally biased region" description="Low complexity" evidence="1">
    <location>
        <begin position="100"/>
        <end position="109"/>
    </location>
</feature>
<feature type="region of interest" description="Disordered" evidence="1">
    <location>
        <begin position="1"/>
        <end position="23"/>
    </location>
</feature>
<gene>
    <name evidence="2" type="ORF">OUY24_20230</name>
</gene>
<name>A0ABT4T0B1_9ACTN</name>
<dbReference type="EMBL" id="JAPNUD010000055">
    <property type="protein sequence ID" value="MDA0642962.1"/>
    <property type="molecule type" value="Genomic_DNA"/>
</dbReference>
<feature type="compositionally biased region" description="Low complexity" evidence="1">
    <location>
        <begin position="77"/>
        <end position="88"/>
    </location>
</feature>
<organism evidence="2 3">
    <name type="scientific">Nonomuraea ferruginea</name>
    <dbReference type="NCBI Taxonomy" id="46174"/>
    <lineage>
        <taxon>Bacteria</taxon>
        <taxon>Bacillati</taxon>
        <taxon>Actinomycetota</taxon>
        <taxon>Actinomycetes</taxon>
        <taxon>Streptosporangiales</taxon>
        <taxon>Streptosporangiaceae</taxon>
        <taxon>Nonomuraea</taxon>
    </lineage>
</organism>
<proteinExistence type="predicted"/>
<evidence type="ECO:0000313" key="2">
    <source>
        <dbReference type="EMBL" id="MDA0642962.1"/>
    </source>
</evidence>
<dbReference type="Proteomes" id="UP001212498">
    <property type="component" value="Unassembled WGS sequence"/>
</dbReference>
<evidence type="ECO:0000313" key="3">
    <source>
        <dbReference type="Proteomes" id="UP001212498"/>
    </source>
</evidence>
<feature type="compositionally biased region" description="Low complexity" evidence="1">
    <location>
        <begin position="126"/>
        <end position="159"/>
    </location>
</feature>
<reference evidence="2 3" key="1">
    <citation type="submission" date="2022-11" db="EMBL/GenBank/DDBJ databases">
        <title>Nonomuraea corallina sp. nov., a new species of the genus Nonomuraea isolated from sea side sediment in Thai sea.</title>
        <authorList>
            <person name="Ngamcharungchit C."/>
            <person name="Matsumoto A."/>
            <person name="Suriyachadkun C."/>
            <person name="Panbangred W."/>
            <person name="Inahashi Y."/>
            <person name="Intra B."/>
        </authorList>
    </citation>
    <scope>NUCLEOTIDE SEQUENCE [LARGE SCALE GENOMIC DNA]</scope>
    <source>
        <strain evidence="2 3">DSM 43553</strain>
    </source>
</reference>
<feature type="compositionally biased region" description="Basic residues" evidence="1">
    <location>
        <begin position="1"/>
        <end position="11"/>
    </location>
</feature>
<accession>A0ABT4T0B1</accession>
<feature type="region of interest" description="Disordered" evidence="1">
    <location>
        <begin position="41"/>
        <end position="213"/>
    </location>
</feature>
<feature type="compositionally biased region" description="Low complexity" evidence="1">
    <location>
        <begin position="55"/>
        <end position="70"/>
    </location>
</feature>